<evidence type="ECO:0000313" key="2">
    <source>
        <dbReference type="EMBL" id="MBU3066092.1"/>
    </source>
</evidence>
<dbReference type="EMBL" id="JAHKNI010000013">
    <property type="protein sequence ID" value="MBU3066092.1"/>
    <property type="molecule type" value="Genomic_DNA"/>
</dbReference>
<dbReference type="InterPro" id="IPR036388">
    <property type="entry name" value="WH-like_DNA-bd_sf"/>
</dbReference>
<dbReference type="Gene3D" id="1.10.10.10">
    <property type="entry name" value="Winged helix-like DNA-binding domain superfamily/Winged helix DNA-binding domain"/>
    <property type="match status" value="1"/>
</dbReference>
<dbReference type="RefSeq" id="WP_215922173.1">
    <property type="nucleotide sequence ID" value="NZ_JAHKNI010000013.1"/>
</dbReference>
<dbReference type="PROSITE" id="PS50995">
    <property type="entry name" value="HTH_MARR_2"/>
    <property type="match status" value="1"/>
</dbReference>
<protein>
    <submittedName>
        <fullName evidence="2">MarR family transcriptional regulator</fullName>
    </submittedName>
</protein>
<keyword evidence="3" id="KW-1185">Reference proteome</keyword>
<accession>A0ABS6B722</accession>
<evidence type="ECO:0000259" key="1">
    <source>
        <dbReference type="PROSITE" id="PS50995"/>
    </source>
</evidence>
<dbReference type="SUPFAM" id="SSF46785">
    <property type="entry name" value="Winged helix' DNA-binding domain"/>
    <property type="match status" value="1"/>
</dbReference>
<reference evidence="2 3" key="1">
    <citation type="submission" date="2021-06" db="EMBL/GenBank/DDBJ databases">
        <title>Actinomycetes sequencing.</title>
        <authorList>
            <person name="Shan Q."/>
        </authorList>
    </citation>
    <scope>NUCLEOTIDE SEQUENCE [LARGE SCALE GENOMIC DNA]</scope>
    <source>
        <strain evidence="2 3">NEAU-G5</strain>
    </source>
</reference>
<dbReference type="InterPro" id="IPR036390">
    <property type="entry name" value="WH_DNA-bd_sf"/>
</dbReference>
<organism evidence="2 3">
    <name type="scientific">Nocardia albiluteola</name>
    <dbReference type="NCBI Taxonomy" id="2842303"/>
    <lineage>
        <taxon>Bacteria</taxon>
        <taxon>Bacillati</taxon>
        <taxon>Actinomycetota</taxon>
        <taxon>Actinomycetes</taxon>
        <taxon>Mycobacteriales</taxon>
        <taxon>Nocardiaceae</taxon>
        <taxon>Nocardia</taxon>
    </lineage>
</organism>
<name>A0ABS6B722_9NOCA</name>
<dbReference type="PANTHER" id="PTHR33164">
    <property type="entry name" value="TRANSCRIPTIONAL REGULATOR, MARR FAMILY"/>
    <property type="match status" value="1"/>
</dbReference>
<proteinExistence type="predicted"/>
<dbReference type="InterPro" id="IPR039422">
    <property type="entry name" value="MarR/SlyA-like"/>
</dbReference>
<feature type="domain" description="HTH marR-type" evidence="1">
    <location>
        <begin position="1"/>
        <end position="140"/>
    </location>
</feature>
<dbReference type="PANTHER" id="PTHR33164:SF99">
    <property type="entry name" value="MARR FAMILY REGULATORY PROTEIN"/>
    <property type="match status" value="1"/>
</dbReference>
<dbReference type="Pfam" id="PF12802">
    <property type="entry name" value="MarR_2"/>
    <property type="match status" value="1"/>
</dbReference>
<dbReference type="Proteomes" id="UP000733379">
    <property type="component" value="Unassembled WGS sequence"/>
</dbReference>
<evidence type="ECO:0000313" key="3">
    <source>
        <dbReference type="Proteomes" id="UP000733379"/>
    </source>
</evidence>
<sequence>MSRTIPQSFSATAITTFKLNGQFLSIAEELAQPAGITAAWWQVLGAVLPAPLPVSGIAREMGITRQSVQRIADLLVAKGLAEYRPNPAHRRAKLVAVTESGHEAMRRITPQHAEMAERLAARLGVERLNDIVDALLDLSAALDALESE</sequence>
<dbReference type="InterPro" id="IPR000835">
    <property type="entry name" value="HTH_MarR-typ"/>
</dbReference>
<gene>
    <name evidence="2" type="ORF">KO481_31825</name>
</gene>
<dbReference type="SMART" id="SM00347">
    <property type="entry name" value="HTH_MARR"/>
    <property type="match status" value="1"/>
</dbReference>
<comment type="caution">
    <text evidence="2">The sequence shown here is derived from an EMBL/GenBank/DDBJ whole genome shotgun (WGS) entry which is preliminary data.</text>
</comment>